<evidence type="ECO:0000313" key="2">
    <source>
        <dbReference type="Proteomes" id="UP001239111"/>
    </source>
</evidence>
<comment type="caution">
    <text evidence="1">The sequence shown here is derived from an EMBL/GenBank/DDBJ whole genome shotgun (WGS) entry which is preliminary data.</text>
</comment>
<organism evidence="1 2">
    <name type="scientific">Eretmocerus hayati</name>
    <dbReference type="NCBI Taxonomy" id="131215"/>
    <lineage>
        <taxon>Eukaryota</taxon>
        <taxon>Metazoa</taxon>
        <taxon>Ecdysozoa</taxon>
        <taxon>Arthropoda</taxon>
        <taxon>Hexapoda</taxon>
        <taxon>Insecta</taxon>
        <taxon>Pterygota</taxon>
        <taxon>Neoptera</taxon>
        <taxon>Endopterygota</taxon>
        <taxon>Hymenoptera</taxon>
        <taxon>Apocrita</taxon>
        <taxon>Proctotrupomorpha</taxon>
        <taxon>Chalcidoidea</taxon>
        <taxon>Aphelinidae</taxon>
        <taxon>Aphelininae</taxon>
        <taxon>Eretmocerus</taxon>
    </lineage>
</organism>
<evidence type="ECO:0000313" key="1">
    <source>
        <dbReference type="EMBL" id="KAJ8671867.1"/>
    </source>
</evidence>
<sequence>MKPAVLDLYLWSAGSMEPKWVIEPGEPNQLKWMRKKLRDRNEVKSTEERFALLVDLGKKITDFGSDDKSAVEQENIDKMYSINVQFEESSEEGDEDVDGKVREVEFGMCLVMLGESHVHGMKDEKIKMGKGQMEQKNLTQIVDLFDEDSEMSFHLQDGCLMTDEIKAFFGDNITGLSYKLLNSTFEKHKTEDSNGLEAKQKLIFISVGDKESIKLEAGVKKCEVHYKRTRSTVELGNSSRPFPFFHDHAKEPQPVDFRTFYNDKRSGIKHVNGASSIYLYATANDTFRRQMITNEFCRYAESKQESDQEELAVTAEQPNSQGIKLEKSKDELQKKRDMYQSMKVRIRESKTSPKTSSNLSAAKKQADLAKRFSFDSNDVAILAGSMEDAMNTVGRAREEANSNPASVRKVKIPKTEKATHAAVGSEIVLLSPGEDSGSTRILIPKKEKVAHTEESEVIVLTSDDDSDLILSTTVCEAKIKKEPEAPVDTPAAHVSLSPSTKKSSKSSSSFDHEFDSCSNEPLHLCGGNGEIVVVHRNSSLCTPKEGQTATELRELISLGKGAYGDVYLGNFQGISVAIKEVHNARYQDTIDIVREIAISDRASRSPNVATLLAFSFDYDSSLGRLILELVEGGELRGILFVPDTELPKLDTVAKQVNIVKQLSAGIQYLHACKPPIIHGDLKPENIMVTQDFKLRICDFGSSHLDELPEQLELTEDTDLTKGTYIYLAPEVLIYDYSISEKSDVWATSCIILEVFLKKRSWTIGEIL</sequence>
<dbReference type="Proteomes" id="UP001239111">
    <property type="component" value="Chromosome 3"/>
</dbReference>
<gene>
    <name evidence="1" type="ORF">QAD02_003126</name>
</gene>
<name>A0ACC2NL84_9HYME</name>
<dbReference type="EMBL" id="CM056743">
    <property type="protein sequence ID" value="KAJ8671867.1"/>
    <property type="molecule type" value="Genomic_DNA"/>
</dbReference>
<protein>
    <submittedName>
        <fullName evidence="1">Uncharacterized protein</fullName>
    </submittedName>
</protein>
<reference evidence="1" key="1">
    <citation type="submission" date="2023-04" db="EMBL/GenBank/DDBJ databases">
        <title>A chromosome-level genome assembly of the parasitoid wasp Eretmocerus hayati.</title>
        <authorList>
            <person name="Zhong Y."/>
            <person name="Liu S."/>
            <person name="Liu Y."/>
        </authorList>
    </citation>
    <scope>NUCLEOTIDE SEQUENCE</scope>
    <source>
        <strain evidence="1">ZJU_SS_LIU_2023</strain>
    </source>
</reference>
<keyword evidence="2" id="KW-1185">Reference proteome</keyword>
<accession>A0ACC2NL84</accession>
<proteinExistence type="predicted"/>